<accession>A0AAE1SRP5</accession>
<organism evidence="1 2">
    <name type="scientific">Anisodus tanguticus</name>
    <dbReference type="NCBI Taxonomy" id="243964"/>
    <lineage>
        <taxon>Eukaryota</taxon>
        <taxon>Viridiplantae</taxon>
        <taxon>Streptophyta</taxon>
        <taxon>Embryophyta</taxon>
        <taxon>Tracheophyta</taxon>
        <taxon>Spermatophyta</taxon>
        <taxon>Magnoliopsida</taxon>
        <taxon>eudicotyledons</taxon>
        <taxon>Gunneridae</taxon>
        <taxon>Pentapetalae</taxon>
        <taxon>asterids</taxon>
        <taxon>lamiids</taxon>
        <taxon>Solanales</taxon>
        <taxon>Solanaceae</taxon>
        <taxon>Solanoideae</taxon>
        <taxon>Hyoscyameae</taxon>
        <taxon>Anisodus</taxon>
    </lineage>
</organism>
<name>A0AAE1SRP5_9SOLA</name>
<keyword evidence="2" id="KW-1185">Reference proteome</keyword>
<reference evidence="1" key="1">
    <citation type="submission" date="2023-12" db="EMBL/GenBank/DDBJ databases">
        <title>Genome assembly of Anisodus tanguticus.</title>
        <authorList>
            <person name="Wang Y.-J."/>
        </authorList>
    </citation>
    <scope>NUCLEOTIDE SEQUENCE</scope>
    <source>
        <strain evidence="1">KB-2021</strain>
        <tissue evidence="1">Leaf</tissue>
    </source>
</reference>
<evidence type="ECO:0000313" key="2">
    <source>
        <dbReference type="Proteomes" id="UP001291623"/>
    </source>
</evidence>
<protein>
    <submittedName>
        <fullName evidence="1">Uncharacterized protein</fullName>
    </submittedName>
</protein>
<dbReference type="Proteomes" id="UP001291623">
    <property type="component" value="Unassembled WGS sequence"/>
</dbReference>
<sequence length="273" mass="31246">MDQNGQHDQGKQRNVLMQGELRKKSRDYYSVQRSCYVAEKLLCCRDERGEMLEAKAVVSCDSQDDPAMGSCVSHDRPVVSQKVSQDTPATPSLLRDLEKVTHSEFSTKAALKEDVIELFKYQIKLTWGPPPTHVSKQTGTNIKEIELMTYEDEEKEAYHKLNWDLPENCQTLVERTRGSSRFSKAIVVAGQKHPYWAHIYLAQTTTFTNWASCCPLHFRENTLRYICYNGQNKGSRSCESDLTPKTRPQFGLQAATRLHDVEIASTHRSSIRR</sequence>
<dbReference type="AlphaFoldDB" id="A0AAE1SRP5"/>
<evidence type="ECO:0000313" key="1">
    <source>
        <dbReference type="EMBL" id="KAK4374865.1"/>
    </source>
</evidence>
<comment type="caution">
    <text evidence="1">The sequence shown here is derived from an EMBL/GenBank/DDBJ whole genome shotgun (WGS) entry which is preliminary data.</text>
</comment>
<dbReference type="EMBL" id="JAVYJV010000003">
    <property type="protein sequence ID" value="KAK4374865.1"/>
    <property type="molecule type" value="Genomic_DNA"/>
</dbReference>
<gene>
    <name evidence="1" type="ORF">RND71_005542</name>
</gene>
<proteinExistence type="predicted"/>